<accession>A0A7W6DFC5</accession>
<dbReference type="SUPFAM" id="SSF81464">
    <property type="entry name" value="Cytochrome c oxidase subunit II-like, transmembrane region"/>
    <property type="match status" value="1"/>
</dbReference>
<dbReference type="GO" id="GO:0016682">
    <property type="term" value="F:oxidoreductase activity, acting on diphenols and related substances as donors, oxygen as acceptor"/>
    <property type="evidence" value="ECO:0007669"/>
    <property type="project" value="InterPro"/>
</dbReference>
<dbReference type="PROSITE" id="PS50999">
    <property type="entry name" value="COX2_TM"/>
    <property type="match status" value="1"/>
</dbReference>
<evidence type="ECO:0000256" key="1">
    <source>
        <dbReference type="ARBA" id="ARBA00004651"/>
    </source>
</evidence>
<dbReference type="CDD" id="cd04212">
    <property type="entry name" value="CuRO_UO_II"/>
    <property type="match status" value="1"/>
</dbReference>
<dbReference type="Pfam" id="PF00116">
    <property type="entry name" value="COX2"/>
    <property type="match status" value="1"/>
</dbReference>
<dbReference type="EMBL" id="JACIEB010000003">
    <property type="protein sequence ID" value="MBB3982073.1"/>
    <property type="molecule type" value="Genomic_DNA"/>
</dbReference>
<comment type="similarity">
    <text evidence="2">Belongs to the cytochrome c oxidase subunit 2 family.</text>
</comment>
<proteinExistence type="inferred from homology"/>
<evidence type="ECO:0000256" key="12">
    <source>
        <dbReference type="ARBA" id="ARBA00023139"/>
    </source>
</evidence>
<evidence type="ECO:0000256" key="16">
    <source>
        <dbReference type="SAM" id="Phobius"/>
    </source>
</evidence>
<dbReference type="GO" id="GO:0042773">
    <property type="term" value="P:ATP synthesis coupled electron transport"/>
    <property type="evidence" value="ECO:0007669"/>
    <property type="project" value="TreeGrafter"/>
</dbReference>
<sequence>MVAILSNPARALRSALALSPLALLGGCDWVVMNPAGDVARQQADLVIVATVLMLLIIVPVMALTIWFAWHYRAANQDARYEPDWHHSTQLELVIWSAPLLIIIALGAVTWAGTHLLDPYRTIGRIDAGKAVSATVKPLEVNVVALDWKWLFIYPEQKIATVNELVLPTDRPIKFRITSSSVMNSFYAPALAGQIYAMPGMETKLHAVLNREGLYAGFSANYSGAGFSHMRFAMRGLSAQGFDQWAAGVRAESGLLDRAAYLELEKPSEQEAVRHYAAVAPDLFDAVVNLCVRPGKMCMSQMMALDARGGTGKAGGFNTAALTYDKFGREHVANVAPGALLAAEKWVKAMCADNSPTAALSQEWRAPASVSPLRGAGIARPAQSRPTDTLSLAPAALDRAAKSPLS</sequence>
<dbReference type="Proteomes" id="UP000552757">
    <property type="component" value="Unassembled WGS sequence"/>
</dbReference>
<feature type="transmembrane region" description="Helical" evidence="16">
    <location>
        <begin position="92"/>
        <end position="116"/>
    </location>
</feature>
<dbReference type="SUPFAM" id="SSF49503">
    <property type="entry name" value="Cupredoxins"/>
    <property type="match status" value="1"/>
</dbReference>
<dbReference type="PRINTS" id="PR01166">
    <property type="entry name" value="CYCOXIDASEII"/>
</dbReference>
<comment type="subcellular location">
    <subcellularLocation>
        <location evidence="1">Cell membrane</location>
        <topology evidence="1">Multi-pass membrane protein</topology>
    </subcellularLocation>
</comment>
<keyword evidence="20" id="KW-1185">Reference proteome</keyword>
<keyword evidence="7" id="KW-0732">Signal</keyword>
<keyword evidence="9 16" id="KW-1133">Transmembrane helix</keyword>
<keyword evidence="8" id="KW-0249">Electron transport</keyword>
<dbReference type="PANTHER" id="PTHR22888:SF18">
    <property type="entry name" value="CYTOCHROME BO(3) UBIQUINOL OXIDASE SUBUNIT 2"/>
    <property type="match status" value="1"/>
</dbReference>
<evidence type="ECO:0000256" key="2">
    <source>
        <dbReference type="ARBA" id="ARBA00007866"/>
    </source>
</evidence>
<dbReference type="AlphaFoldDB" id="A0A7W6DFC5"/>
<dbReference type="Gene3D" id="2.60.40.420">
    <property type="entry name" value="Cupredoxins - blue copper proteins"/>
    <property type="match status" value="1"/>
</dbReference>
<evidence type="ECO:0000256" key="9">
    <source>
        <dbReference type="ARBA" id="ARBA00022989"/>
    </source>
</evidence>
<feature type="transmembrane region" description="Helical" evidence="16">
    <location>
        <begin position="43"/>
        <end position="69"/>
    </location>
</feature>
<evidence type="ECO:0000256" key="5">
    <source>
        <dbReference type="ARBA" id="ARBA00022660"/>
    </source>
</evidence>
<gene>
    <name evidence="19" type="ORF">GGR44_001732</name>
</gene>
<keyword evidence="3" id="KW-0813">Transport</keyword>
<reference evidence="19 20" key="1">
    <citation type="submission" date="2020-08" db="EMBL/GenBank/DDBJ databases">
        <title>Genomic Encyclopedia of Type Strains, Phase IV (KMG-IV): sequencing the most valuable type-strain genomes for metagenomic binning, comparative biology and taxonomic classification.</title>
        <authorList>
            <person name="Goeker M."/>
        </authorList>
    </citation>
    <scope>NUCLEOTIDE SEQUENCE [LARGE SCALE GENOMIC DNA]</scope>
    <source>
        <strain evidence="19 20">DSM 29348</strain>
    </source>
</reference>
<name>A0A7W6DFC5_9SPHN</name>
<feature type="domain" description="Cytochrome oxidase subunit II copper A binding" evidence="17">
    <location>
        <begin position="135"/>
        <end position="247"/>
    </location>
</feature>
<dbReference type="GO" id="GO:0005886">
    <property type="term" value="C:plasma membrane"/>
    <property type="evidence" value="ECO:0007669"/>
    <property type="project" value="UniProtKB-SubCell"/>
</dbReference>
<evidence type="ECO:0000256" key="15">
    <source>
        <dbReference type="SAM" id="MobiDB-lite"/>
    </source>
</evidence>
<dbReference type="InterPro" id="IPR002429">
    <property type="entry name" value="CcO_II-like_C"/>
</dbReference>
<feature type="domain" description="Cytochrome oxidase subunit II transmembrane region profile" evidence="18">
    <location>
        <begin position="23"/>
        <end position="120"/>
    </location>
</feature>
<dbReference type="InterPro" id="IPR010514">
    <property type="entry name" value="COX_ARM"/>
</dbReference>
<dbReference type="InterPro" id="IPR008972">
    <property type="entry name" value="Cupredoxin"/>
</dbReference>
<dbReference type="NCBIfam" id="TIGR01433">
    <property type="entry name" value="CyoA"/>
    <property type="match status" value="1"/>
</dbReference>
<evidence type="ECO:0000256" key="6">
    <source>
        <dbReference type="ARBA" id="ARBA00022692"/>
    </source>
</evidence>
<organism evidence="19 20">
    <name type="scientific">Sphingobium fontiphilum</name>
    <dbReference type="NCBI Taxonomy" id="944425"/>
    <lineage>
        <taxon>Bacteria</taxon>
        <taxon>Pseudomonadati</taxon>
        <taxon>Pseudomonadota</taxon>
        <taxon>Alphaproteobacteria</taxon>
        <taxon>Sphingomonadales</taxon>
        <taxon>Sphingomonadaceae</taxon>
        <taxon>Sphingobium</taxon>
    </lineage>
</organism>
<dbReference type="InterPro" id="IPR006333">
    <property type="entry name" value="Cyt_o_ubiquinol_oxidase_su2"/>
</dbReference>
<comment type="caution">
    <text evidence="19">The sequence shown here is derived from an EMBL/GenBank/DDBJ whole genome shotgun (WGS) entry which is preliminary data.</text>
</comment>
<dbReference type="InterPro" id="IPR011759">
    <property type="entry name" value="Cyt_c_oxidase_su2_TM_dom"/>
</dbReference>
<evidence type="ECO:0000313" key="19">
    <source>
        <dbReference type="EMBL" id="MBB3982073.1"/>
    </source>
</evidence>
<evidence type="ECO:0000256" key="11">
    <source>
        <dbReference type="ARBA" id="ARBA00023136"/>
    </source>
</evidence>
<dbReference type="InterPro" id="IPR036257">
    <property type="entry name" value="Cyt_c_oxidase_su2_TM_sf"/>
</dbReference>
<dbReference type="GO" id="GO:0005507">
    <property type="term" value="F:copper ion binding"/>
    <property type="evidence" value="ECO:0007669"/>
    <property type="project" value="InterPro"/>
</dbReference>
<dbReference type="InterPro" id="IPR034227">
    <property type="entry name" value="CuRO_UO_II"/>
</dbReference>
<dbReference type="Pfam" id="PF06481">
    <property type="entry name" value="COX_ARM"/>
    <property type="match status" value="1"/>
</dbReference>
<evidence type="ECO:0000256" key="13">
    <source>
        <dbReference type="ARBA" id="ARBA00023288"/>
    </source>
</evidence>
<dbReference type="PANTHER" id="PTHR22888">
    <property type="entry name" value="CYTOCHROME C OXIDASE, SUBUNIT II"/>
    <property type="match status" value="1"/>
</dbReference>
<feature type="region of interest" description="Disordered" evidence="15">
    <location>
        <begin position="374"/>
        <end position="405"/>
    </location>
</feature>
<keyword evidence="10 19" id="KW-0560">Oxidoreductase</keyword>
<keyword evidence="11 16" id="KW-0472">Membrane</keyword>
<evidence type="ECO:0000256" key="14">
    <source>
        <dbReference type="ARBA" id="ARBA00030198"/>
    </source>
</evidence>
<dbReference type="InterPro" id="IPR045187">
    <property type="entry name" value="CcO_II"/>
</dbReference>
<dbReference type="Gene3D" id="1.10.287.90">
    <property type="match status" value="1"/>
</dbReference>
<keyword evidence="13" id="KW-0449">Lipoprotein</keyword>
<evidence type="ECO:0000256" key="8">
    <source>
        <dbReference type="ARBA" id="ARBA00022982"/>
    </source>
</evidence>
<keyword evidence="12" id="KW-0564">Palmitate</keyword>
<evidence type="ECO:0000313" key="20">
    <source>
        <dbReference type="Proteomes" id="UP000552757"/>
    </source>
</evidence>
<keyword evidence="5" id="KW-0679">Respiratory chain</keyword>
<feature type="transmembrane region" description="Helical" evidence="16">
    <location>
        <begin position="12"/>
        <end position="31"/>
    </location>
</feature>
<evidence type="ECO:0000256" key="4">
    <source>
        <dbReference type="ARBA" id="ARBA00022475"/>
    </source>
</evidence>
<protein>
    <recommendedName>
        <fullName evidence="14">Ubiquinol oxidase polypeptide II</fullName>
    </recommendedName>
</protein>
<evidence type="ECO:0000256" key="3">
    <source>
        <dbReference type="ARBA" id="ARBA00022448"/>
    </source>
</evidence>
<evidence type="ECO:0000259" key="18">
    <source>
        <dbReference type="PROSITE" id="PS50999"/>
    </source>
</evidence>
<dbReference type="GO" id="GO:0004129">
    <property type="term" value="F:cytochrome-c oxidase activity"/>
    <property type="evidence" value="ECO:0007669"/>
    <property type="project" value="InterPro"/>
</dbReference>
<keyword evidence="4" id="KW-1003">Cell membrane</keyword>
<dbReference type="RefSeq" id="WP_183955134.1">
    <property type="nucleotide sequence ID" value="NZ_JACIEB010000003.1"/>
</dbReference>
<dbReference type="PROSITE" id="PS50857">
    <property type="entry name" value="COX2_CUA"/>
    <property type="match status" value="1"/>
</dbReference>
<dbReference type="GO" id="GO:0009486">
    <property type="term" value="F:cytochrome bo3 ubiquinol oxidase activity"/>
    <property type="evidence" value="ECO:0007669"/>
    <property type="project" value="InterPro"/>
</dbReference>
<keyword evidence="6 16" id="KW-0812">Transmembrane</keyword>
<evidence type="ECO:0000256" key="7">
    <source>
        <dbReference type="ARBA" id="ARBA00022729"/>
    </source>
</evidence>
<evidence type="ECO:0000256" key="10">
    <source>
        <dbReference type="ARBA" id="ARBA00023002"/>
    </source>
</evidence>
<evidence type="ECO:0000259" key="17">
    <source>
        <dbReference type="PROSITE" id="PS50857"/>
    </source>
</evidence>